<comment type="caution">
    <text evidence="1">The sequence shown here is derived from an EMBL/GenBank/DDBJ whole genome shotgun (WGS) entry which is preliminary data.</text>
</comment>
<dbReference type="AlphaFoldDB" id="A0AAN8XQN2"/>
<sequence length="99" mass="11093">MHVKSAVLMSTRHILGCPFISKLNGLNTRNASSCKVKKFLCLLLPFQKTLQSCAYASFHQNMDFSVRRKEISVRGKPTEFLTLGATADEKPKNIILIIP</sequence>
<feature type="non-terminal residue" evidence="1">
    <location>
        <position position="99"/>
    </location>
</feature>
<dbReference type="EMBL" id="JAXCGZ010002418">
    <property type="protein sequence ID" value="KAK7083924.1"/>
    <property type="molecule type" value="Genomic_DNA"/>
</dbReference>
<organism evidence="1 2">
    <name type="scientific">Halocaridina rubra</name>
    <name type="common">Hawaiian red shrimp</name>
    <dbReference type="NCBI Taxonomy" id="373956"/>
    <lineage>
        <taxon>Eukaryota</taxon>
        <taxon>Metazoa</taxon>
        <taxon>Ecdysozoa</taxon>
        <taxon>Arthropoda</taxon>
        <taxon>Crustacea</taxon>
        <taxon>Multicrustacea</taxon>
        <taxon>Malacostraca</taxon>
        <taxon>Eumalacostraca</taxon>
        <taxon>Eucarida</taxon>
        <taxon>Decapoda</taxon>
        <taxon>Pleocyemata</taxon>
        <taxon>Caridea</taxon>
        <taxon>Atyoidea</taxon>
        <taxon>Atyidae</taxon>
        <taxon>Halocaridina</taxon>
    </lineage>
</organism>
<gene>
    <name evidence="1" type="ORF">SK128_009654</name>
</gene>
<name>A0AAN8XQN2_HALRR</name>
<accession>A0AAN8XQN2</accession>
<proteinExistence type="predicted"/>
<keyword evidence="2" id="KW-1185">Reference proteome</keyword>
<evidence type="ECO:0000313" key="2">
    <source>
        <dbReference type="Proteomes" id="UP001381693"/>
    </source>
</evidence>
<dbReference type="Proteomes" id="UP001381693">
    <property type="component" value="Unassembled WGS sequence"/>
</dbReference>
<evidence type="ECO:0000313" key="1">
    <source>
        <dbReference type="EMBL" id="KAK7083924.1"/>
    </source>
</evidence>
<protein>
    <submittedName>
        <fullName evidence="1">Uncharacterized protein</fullName>
    </submittedName>
</protein>
<reference evidence="1 2" key="1">
    <citation type="submission" date="2023-11" db="EMBL/GenBank/DDBJ databases">
        <title>Halocaridina rubra genome assembly.</title>
        <authorList>
            <person name="Smith C."/>
        </authorList>
    </citation>
    <scope>NUCLEOTIDE SEQUENCE [LARGE SCALE GENOMIC DNA]</scope>
    <source>
        <strain evidence="1">EP-1</strain>
        <tissue evidence="1">Whole</tissue>
    </source>
</reference>